<dbReference type="Proteomes" id="UP000053676">
    <property type="component" value="Unassembled WGS sequence"/>
</dbReference>
<name>W2SV99_NECAM</name>
<proteinExistence type="predicted"/>
<sequence length="131" mass="14693">MDFIFHERIRHFIASTPRTFVGVVDAEDPLFISSDDGVQPVESAASGEQLSAHVQVSLAVAVAQCMWEPLTEFSHHSERSQFIAHGEQPDWQQITPHLHMDAAPLDSSVRRTILQSVDQSEALLRLSCFRL</sequence>
<dbReference type="KEGG" id="nai:NECAME_18755"/>
<organism evidence="1 2">
    <name type="scientific">Necator americanus</name>
    <name type="common">Human hookworm</name>
    <dbReference type="NCBI Taxonomy" id="51031"/>
    <lineage>
        <taxon>Eukaryota</taxon>
        <taxon>Metazoa</taxon>
        <taxon>Ecdysozoa</taxon>
        <taxon>Nematoda</taxon>
        <taxon>Chromadorea</taxon>
        <taxon>Rhabditida</taxon>
        <taxon>Rhabditina</taxon>
        <taxon>Rhabditomorpha</taxon>
        <taxon>Strongyloidea</taxon>
        <taxon>Ancylostomatidae</taxon>
        <taxon>Bunostominae</taxon>
        <taxon>Necator</taxon>
    </lineage>
</organism>
<gene>
    <name evidence="1" type="ORF">NECAME_18755</name>
</gene>
<dbReference type="EMBL" id="KI663613">
    <property type="protein sequence ID" value="ETN72627.1"/>
    <property type="molecule type" value="Genomic_DNA"/>
</dbReference>
<keyword evidence="2" id="KW-1185">Reference proteome</keyword>
<protein>
    <submittedName>
        <fullName evidence="1">Uncharacterized protein</fullName>
    </submittedName>
</protein>
<reference evidence="2" key="1">
    <citation type="journal article" date="2014" name="Nat. Genet.">
        <title>Genome of the human hookworm Necator americanus.</title>
        <authorList>
            <person name="Tang Y.T."/>
            <person name="Gao X."/>
            <person name="Rosa B.A."/>
            <person name="Abubucker S."/>
            <person name="Hallsworth-Pepin K."/>
            <person name="Martin J."/>
            <person name="Tyagi R."/>
            <person name="Heizer E."/>
            <person name="Zhang X."/>
            <person name="Bhonagiri-Palsikar V."/>
            <person name="Minx P."/>
            <person name="Warren W.C."/>
            <person name="Wang Q."/>
            <person name="Zhan B."/>
            <person name="Hotez P.J."/>
            <person name="Sternberg P.W."/>
            <person name="Dougall A."/>
            <person name="Gaze S.T."/>
            <person name="Mulvenna J."/>
            <person name="Sotillo J."/>
            <person name="Ranganathan S."/>
            <person name="Rabelo E.M."/>
            <person name="Wilson R.K."/>
            <person name="Felgner P.L."/>
            <person name="Bethony J."/>
            <person name="Hawdon J.M."/>
            <person name="Gasser R.B."/>
            <person name="Loukas A."/>
            <person name="Mitreva M."/>
        </authorList>
    </citation>
    <scope>NUCLEOTIDE SEQUENCE [LARGE SCALE GENOMIC DNA]</scope>
</reference>
<evidence type="ECO:0000313" key="2">
    <source>
        <dbReference type="Proteomes" id="UP000053676"/>
    </source>
</evidence>
<accession>W2SV99</accession>
<dbReference type="AlphaFoldDB" id="W2SV99"/>
<evidence type="ECO:0000313" key="1">
    <source>
        <dbReference type="EMBL" id="ETN72627.1"/>
    </source>
</evidence>